<keyword evidence="3" id="KW-1185">Reference proteome</keyword>
<keyword evidence="1" id="KW-0472">Membrane</keyword>
<keyword evidence="1" id="KW-1133">Transmembrane helix</keyword>
<dbReference type="AlphaFoldDB" id="A0A5B7E3I1"/>
<name>A0A5B7E3I1_PORTR</name>
<gene>
    <name evidence="2" type="ORF">E2C01_020997</name>
</gene>
<organism evidence="2 3">
    <name type="scientific">Portunus trituberculatus</name>
    <name type="common">Swimming crab</name>
    <name type="synonym">Neptunus trituberculatus</name>
    <dbReference type="NCBI Taxonomy" id="210409"/>
    <lineage>
        <taxon>Eukaryota</taxon>
        <taxon>Metazoa</taxon>
        <taxon>Ecdysozoa</taxon>
        <taxon>Arthropoda</taxon>
        <taxon>Crustacea</taxon>
        <taxon>Multicrustacea</taxon>
        <taxon>Malacostraca</taxon>
        <taxon>Eumalacostraca</taxon>
        <taxon>Eucarida</taxon>
        <taxon>Decapoda</taxon>
        <taxon>Pleocyemata</taxon>
        <taxon>Brachyura</taxon>
        <taxon>Eubrachyura</taxon>
        <taxon>Portunoidea</taxon>
        <taxon>Portunidae</taxon>
        <taxon>Portuninae</taxon>
        <taxon>Portunus</taxon>
    </lineage>
</organism>
<accession>A0A5B7E3I1</accession>
<comment type="caution">
    <text evidence="2">The sequence shown here is derived from an EMBL/GenBank/DDBJ whole genome shotgun (WGS) entry which is preliminary data.</text>
</comment>
<keyword evidence="1" id="KW-0812">Transmembrane</keyword>
<sequence>MFVFGQNQPYLFDSRLTKDLLDSVKHWTKSNKTDYCNRSLNRSAEDSRSASVDLKLKSGTKICKQVVLMLVVWWEAQSLVKILYASVLVETVKVVEMEFLWMVVVAAVLTAETAVWVAVVAVAAGYFFQCWGPRWQVAFSPSVVPDSWWASTGVVKQEDNRLKG</sequence>
<evidence type="ECO:0000313" key="3">
    <source>
        <dbReference type="Proteomes" id="UP000324222"/>
    </source>
</evidence>
<proteinExistence type="predicted"/>
<feature type="transmembrane region" description="Helical" evidence="1">
    <location>
        <begin position="99"/>
        <end position="128"/>
    </location>
</feature>
<dbReference type="Proteomes" id="UP000324222">
    <property type="component" value="Unassembled WGS sequence"/>
</dbReference>
<evidence type="ECO:0000313" key="2">
    <source>
        <dbReference type="EMBL" id="MPC27813.1"/>
    </source>
</evidence>
<evidence type="ECO:0000256" key="1">
    <source>
        <dbReference type="SAM" id="Phobius"/>
    </source>
</evidence>
<reference evidence="2 3" key="1">
    <citation type="submission" date="2019-05" db="EMBL/GenBank/DDBJ databases">
        <title>Another draft genome of Portunus trituberculatus and its Hox gene families provides insights of decapod evolution.</title>
        <authorList>
            <person name="Jeong J.-H."/>
            <person name="Song I."/>
            <person name="Kim S."/>
            <person name="Choi T."/>
            <person name="Kim D."/>
            <person name="Ryu S."/>
            <person name="Kim W."/>
        </authorList>
    </citation>
    <scope>NUCLEOTIDE SEQUENCE [LARGE SCALE GENOMIC DNA]</scope>
    <source>
        <tissue evidence="2">Muscle</tissue>
    </source>
</reference>
<protein>
    <submittedName>
        <fullName evidence="2">Uncharacterized protein</fullName>
    </submittedName>
</protein>
<feature type="transmembrane region" description="Helical" evidence="1">
    <location>
        <begin position="66"/>
        <end position="87"/>
    </location>
</feature>
<dbReference type="EMBL" id="VSRR010001807">
    <property type="protein sequence ID" value="MPC27813.1"/>
    <property type="molecule type" value="Genomic_DNA"/>
</dbReference>